<dbReference type="HOGENOM" id="CLU_795375_0_0_1"/>
<dbReference type="HAMAP" id="MF_01477">
    <property type="entry name" value="Iojap_RsfS"/>
    <property type="match status" value="1"/>
</dbReference>
<dbReference type="SUPFAM" id="SSF81301">
    <property type="entry name" value="Nucleotidyltransferase"/>
    <property type="match status" value="1"/>
</dbReference>
<accession>M1VFE9</accession>
<dbReference type="Proteomes" id="UP000007014">
    <property type="component" value="Chromosome 16"/>
</dbReference>
<dbReference type="RefSeq" id="XP_005537723.1">
    <property type="nucleotide sequence ID" value="XM_005537666.1"/>
</dbReference>
<feature type="region of interest" description="Disordered" evidence="2">
    <location>
        <begin position="268"/>
        <end position="349"/>
    </location>
</feature>
<dbReference type="GeneID" id="16995864"/>
<dbReference type="KEGG" id="cme:CYME_CMP014C"/>
<feature type="region of interest" description="Disordered" evidence="2">
    <location>
        <begin position="45"/>
        <end position="64"/>
    </location>
</feature>
<dbReference type="PANTHER" id="PTHR21043:SF0">
    <property type="entry name" value="MITOCHONDRIAL ASSEMBLY OF RIBOSOMAL LARGE SUBUNIT PROTEIN 1"/>
    <property type="match status" value="1"/>
</dbReference>
<dbReference type="GO" id="GO:0043023">
    <property type="term" value="F:ribosomal large subunit binding"/>
    <property type="evidence" value="ECO:0007669"/>
    <property type="project" value="TreeGrafter"/>
</dbReference>
<dbReference type="Pfam" id="PF02410">
    <property type="entry name" value="RsfS"/>
    <property type="match status" value="1"/>
</dbReference>
<comment type="similarity">
    <text evidence="1">Belongs to the Iojap/RsfS family.</text>
</comment>
<name>M1VFE9_CYAM1</name>
<dbReference type="NCBIfam" id="TIGR00090">
    <property type="entry name" value="rsfS_iojap_ybeB"/>
    <property type="match status" value="1"/>
</dbReference>
<dbReference type="Gramene" id="CMP014CT">
    <property type="protein sequence ID" value="CMP014CT"/>
    <property type="gene ID" value="CMP014C"/>
</dbReference>
<evidence type="ECO:0000313" key="4">
    <source>
        <dbReference type="Proteomes" id="UP000007014"/>
    </source>
</evidence>
<reference evidence="3 4" key="2">
    <citation type="journal article" date="2007" name="BMC Biol.">
        <title>A 100%-complete sequence reveals unusually simple genomic features in the hot-spring red alga Cyanidioschyzon merolae.</title>
        <authorList>
            <person name="Nozaki H."/>
            <person name="Takano H."/>
            <person name="Misumi O."/>
            <person name="Terasawa K."/>
            <person name="Matsuzaki M."/>
            <person name="Maruyama S."/>
            <person name="Nishida K."/>
            <person name="Yagisawa F."/>
            <person name="Yoshida Y."/>
            <person name="Fujiwara T."/>
            <person name="Takio S."/>
            <person name="Tamura K."/>
            <person name="Chung S.J."/>
            <person name="Nakamura S."/>
            <person name="Kuroiwa H."/>
            <person name="Tanaka K."/>
            <person name="Sato N."/>
            <person name="Kuroiwa T."/>
        </authorList>
    </citation>
    <scope>NUCLEOTIDE SEQUENCE [LARGE SCALE GENOMIC DNA]</scope>
    <source>
        <strain evidence="3 4">10D</strain>
    </source>
</reference>
<dbReference type="AlphaFoldDB" id="M1VFE9"/>
<protein>
    <recommendedName>
        <fullName evidence="5">Ribosomal silencing factor RsfS</fullName>
    </recommendedName>
</protein>
<dbReference type="Gene3D" id="3.30.460.10">
    <property type="entry name" value="Beta Polymerase, domain 2"/>
    <property type="match status" value="1"/>
</dbReference>
<dbReference type="eggNOG" id="ENOG502RY19">
    <property type="taxonomic scope" value="Eukaryota"/>
</dbReference>
<keyword evidence="4" id="KW-1185">Reference proteome</keyword>
<dbReference type="PANTHER" id="PTHR21043">
    <property type="entry name" value="IOJAP SUPERFAMILY ORTHOLOG"/>
    <property type="match status" value="1"/>
</dbReference>
<feature type="region of interest" description="Disordered" evidence="2">
    <location>
        <begin position="105"/>
        <end position="131"/>
    </location>
</feature>
<feature type="compositionally biased region" description="Basic residues" evidence="2">
    <location>
        <begin position="115"/>
        <end position="124"/>
    </location>
</feature>
<organism evidence="3 4">
    <name type="scientific">Cyanidioschyzon merolae (strain NIES-3377 / 10D)</name>
    <name type="common">Unicellular red alga</name>
    <dbReference type="NCBI Taxonomy" id="280699"/>
    <lineage>
        <taxon>Eukaryota</taxon>
        <taxon>Rhodophyta</taxon>
        <taxon>Bangiophyceae</taxon>
        <taxon>Cyanidiales</taxon>
        <taxon>Cyanidiaceae</taxon>
        <taxon>Cyanidioschyzon</taxon>
    </lineage>
</organism>
<gene>
    <name evidence="3" type="ORF">CYME_CMP014C</name>
</gene>
<dbReference type="GO" id="GO:0090071">
    <property type="term" value="P:negative regulation of ribosome biogenesis"/>
    <property type="evidence" value="ECO:0007669"/>
    <property type="project" value="TreeGrafter"/>
</dbReference>
<reference evidence="3 4" key="1">
    <citation type="journal article" date="2004" name="Nature">
        <title>Genome sequence of the ultrasmall unicellular red alga Cyanidioschyzon merolae 10D.</title>
        <authorList>
            <person name="Matsuzaki M."/>
            <person name="Misumi O."/>
            <person name="Shin-i T."/>
            <person name="Maruyama S."/>
            <person name="Takahara M."/>
            <person name="Miyagishima S."/>
            <person name="Mori T."/>
            <person name="Nishida K."/>
            <person name="Yagisawa F."/>
            <person name="Nishida K."/>
            <person name="Yoshida Y."/>
            <person name="Nishimura Y."/>
            <person name="Nakao S."/>
            <person name="Kobayashi T."/>
            <person name="Momoyama Y."/>
            <person name="Higashiyama T."/>
            <person name="Minoda A."/>
            <person name="Sano M."/>
            <person name="Nomoto H."/>
            <person name="Oishi K."/>
            <person name="Hayashi H."/>
            <person name="Ohta F."/>
            <person name="Nishizaka S."/>
            <person name="Haga S."/>
            <person name="Miura S."/>
            <person name="Morishita T."/>
            <person name="Kabeya Y."/>
            <person name="Terasawa K."/>
            <person name="Suzuki Y."/>
            <person name="Ishii Y."/>
            <person name="Asakawa S."/>
            <person name="Takano H."/>
            <person name="Ohta N."/>
            <person name="Kuroiwa H."/>
            <person name="Tanaka K."/>
            <person name="Shimizu N."/>
            <person name="Sugano S."/>
            <person name="Sato N."/>
            <person name="Nozaki H."/>
            <person name="Ogasawara N."/>
            <person name="Kohara Y."/>
            <person name="Kuroiwa T."/>
        </authorList>
    </citation>
    <scope>NUCLEOTIDE SEQUENCE [LARGE SCALE GENOMIC DNA]</scope>
    <source>
        <strain evidence="3 4">10D</strain>
    </source>
</reference>
<dbReference type="EMBL" id="AP006498">
    <property type="protein sequence ID" value="BAM81687.1"/>
    <property type="molecule type" value="Genomic_DNA"/>
</dbReference>
<dbReference type="OrthoDB" id="21330at2759"/>
<evidence type="ECO:0000313" key="3">
    <source>
        <dbReference type="EMBL" id="BAM81687.1"/>
    </source>
</evidence>
<dbReference type="STRING" id="280699.M1VFE9"/>
<evidence type="ECO:0008006" key="5">
    <source>
        <dbReference type="Google" id="ProtNLM"/>
    </source>
</evidence>
<dbReference type="InterPro" id="IPR043519">
    <property type="entry name" value="NT_sf"/>
</dbReference>
<proteinExistence type="inferred from homology"/>
<sequence length="349" mass="38183">MAFVKASCWSATNRDARRRIINEGVCGSEHHVTFGGFGVFNTSRGSRTATSPALGEQAKATASGQSWWPPQVSVGGFVHTTRLPVGRVSVRRRPRNEAPALATLLSNSSEERPASGRRMRRRLASHAVSRTVPERNRTSVYEDPSMPLVRVCLEAADERKAQELTAIRVSHLTYVTSFFVFATGLSRTQISAIARRIEERVAEVLSRKPLSASFRGVNASPPGQSGWVTIDYGEVIVNIMSPEARSYYDMDTLWGRGEAVDVDRVLGAQQLDARTSPGTSKPLPTGATREGENDASVFPDDSEWDLEPGAEASLFSEDFHSEERTDAEEDGEIIPISVELDTSSDEVDV</sequence>
<evidence type="ECO:0000256" key="1">
    <source>
        <dbReference type="ARBA" id="ARBA00010574"/>
    </source>
</evidence>
<evidence type="ECO:0000256" key="2">
    <source>
        <dbReference type="SAM" id="MobiDB-lite"/>
    </source>
</evidence>
<dbReference type="InterPro" id="IPR004394">
    <property type="entry name" value="Iojap/RsfS/C7orf30"/>
</dbReference>
<dbReference type="GO" id="GO:0017148">
    <property type="term" value="P:negative regulation of translation"/>
    <property type="evidence" value="ECO:0007669"/>
    <property type="project" value="TreeGrafter"/>
</dbReference>